<evidence type="ECO:0000313" key="3">
    <source>
        <dbReference type="EMBL" id="EJK66774.1"/>
    </source>
</evidence>
<feature type="transmembrane region" description="Helical" evidence="1">
    <location>
        <begin position="18"/>
        <end position="51"/>
    </location>
</feature>
<keyword evidence="1" id="KW-0472">Membrane</keyword>
<dbReference type="SUPFAM" id="SSF53474">
    <property type="entry name" value="alpha/beta-Hydrolases"/>
    <property type="match status" value="1"/>
</dbReference>
<comment type="caution">
    <text evidence="3">The sequence shown here is derived from an EMBL/GenBank/DDBJ whole genome shotgun (WGS) entry which is preliminary data.</text>
</comment>
<evidence type="ECO:0000259" key="2">
    <source>
        <dbReference type="Pfam" id="PF12146"/>
    </source>
</evidence>
<keyword evidence="1" id="KW-1133">Transmembrane helix</keyword>
<evidence type="ECO:0000313" key="4">
    <source>
        <dbReference type="Proteomes" id="UP000266841"/>
    </source>
</evidence>
<protein>
    <recommendedName>
        <fullName evidence="2">Serine aminopeptidase S33 domain-containing protein</fullName>
    </recommendedName>
</protein>
<proteinExistence type="predicted"/>
<keyword evidence="4" id="KW-1185">Reference proteome</keyword>
<dbReference type="EMBL" id="AGNL01014290">
    <property type="protein sequence ID" value="EJK66774.1"/>
    <property type="molecule type" value="Genomic_DNA"/>
</dbReference>
<name>K0SP67_THAOC</name>
<dbReference type="Pfam" id="PF12146">
    <property type="entry name" value="Hydrolase_4"/>
    <property type="match status" value="1"/>
</dbReference>
<evidence type="ECO:0000256" key="1">
    <source>
        <dbReference type="SAM" id="Phobius"/>
    </source>
</evidence>
<dbReference type="AlphaFoldDB" id="K0SP67"/>
<dbReference type="InterPro" id="IPR000073">
    <property type="entry name" value="AB_hydrolase_1"/>
</dbReference>
<sequence>MDDLCIETPRPRVGSGKIVVFGLLLTGLACASPLLLLVLTAVLAVIIPVLYRENDDGENRRKLYHEFLQRKDLPERLRCKDVNLNESFWTNDRGMLLLTSIMTPKGRTRAQNEPKGVILFCHGYQDNPSFLKRIEYQRFVKAGFAVVMIEYEGHGRSDGPNVLIPCFDTLLNDVHAYFKHIVETEFPTKKKFLMGESMGGAVAYSLIQKHRDFYDGVILVAPMVKIQIVPPDWITNIFYRIVGKSGTVDSFTFLPIAPSKGGDIASLSFKDEKKLRWAKVCPTKHDRKPRLATARELLDATRKISATLSDFDAPFLVQHGLEDYVTCPEISEALYRESQSKDKTLKLYEGMRHNLTAGELDENIDTVFKDAIEWALERC</sequence>
<feature type="domain" description="Serine aminopeptidase S33" evidence="2">
    <location>
        <begin position="113"/>
        <end position="356"/>
    </location>
</feature>
<dbReference type="OrthoDB" id="2498029at2759"/>
<gene>
    <name evidence="3" type="ORF">THAOC_12268</name>
</gene>
<dbReference type="InterPro" id="IPR051044">
    <property type="entry name" value="MAG_DAG_Lipase"/>
</dbReference>
<keyword evidence="1" id="KW-0812">Transmembrane</keyword>
<dbReference type="PRINTS" id="PR00111">
    <property type="entry name" value="ABHYDROLASE"/>
</dbReference>
<dbReference type="eggNOG" id="KOG1455">
    <property type="taxonomic scope" value="Eukaryota"/>
</dbReference>
<organism evidence="3 4">
    <name type="scientific">Thalassiosira oceanica</name>
    <name type="common">Marine diatom</name>
    <dbReference type="NCBI Taxonomy" id="159749"/>
    <lineage>
        <taxon>Eukaryota</taxon>
        <taxon>Sar</taxon>
        <taxon>Stramenopiles</taxon>
        <taxon>Ochrophyta</taxon>
        <taxon>Bacillariophyta</taxon>
        <taxon>Coscinodiscophyceae</taxon>
        <taxon>Thalassiosirophycidae</taxon>
        <taxon>Thalassiosirales</taxon>
        <taxon>Thalassiosiraceae</taxon>
        <taxon>Thalassiosira</taxon>
    </lineage>
</organism>
<dbReference type="Proteomes" id="UP000266841">
    <property type="component" value="Unassembled WGS sequence"/>
</dbReference>
<dbReference type="InterPro" id="IPR022742">
    <property type="entry name" value="Hydrolase_4"/>
</dbReference>
<dbReference type="PANTHER" id="PTHR11614">
    <property type="entry name" value="PHOSPHOLIPASE-RELATED"/>
    <property type="match status" value="1"/>
</dbReference>
<reference evidence="3 4" key="1">
    <citation type="journal article" date="2012" name="Genome Biol.">
        <title>Genome and low-iron response of an oceanic diatom adapted to chronic iron limitation.</title>
        <authorList>
            <person name="Lommer M."/>
            <person name="Specht M."/>
            <person name="Roy A.S."/>
            <person name="Kraemer L."/>
            <person name="Andreson R."/>
            <person name="Gutowska M.A."/>
            <person name="Wolf J."/>
            <person name="Bergner S.V."/>
            <person name="Schilhabel M.B."/>
            <person name="Klostermeier U.C."/>
            <person name="Beiko R.G."/>
            <person name="Rosenstiel P."/>
            <person name="Hippler M."/>
            <person name="Laroche J."/>
        </authorList>
    </citation>
    <scope>NUCLEOTIDE SEQUENCE [LARGE SCALE GENOMIC DNA]</scope>
    <source>
        <strain evidence="3 4">CCMP1005</strain>
    </source>
</reference>
<dbReference type="InterPro" id="IPR029058">
    <property type="entry name" value="AB_hydrolase_fold"/>
</dbReference>
<accession>K0SP67</accession>
<dbReference type="OMA" id="NDVSWTF"/>
<dbReference type="Gene3D" id="3.40.50.1820">
    <property type="entry name" value="alpha/beta hydrolase"/>
    <property type="match status" value="1"/>
</dbReference>